<organism evidence="7">
    <name type="scientific">Thelazia callipaeda</name>
    <name type="common">Oriental eyeworm</name>
    <name type="synonym">Parasitic nematode</name>
    <dbReference type="NCBI Taxonomy" id="103827"/>
    <lineage>
        <taxon>Eukaryota</taxon>
        <taxon>Metazoa</taxon>
        <taxon>Ecdysozoa</taxon>
        <taxon>Nematoda</taxon>
        <taxon>Chromadorea</taxon>
        <taxon>Rhabditida</taxon>
        <taxon>Spirurina</taxon>
        <taxon>Spiruromorpha</taxon>
        <taxon>Thelazioidea</taxon>
        <taxon>Thelaziidae</taxon>
        <taxon>Thelazia</taxon>
    </lineage>
</organism>
<evidence type="ECO:0000256" key="1">
    <source>
        <dbReference type="ARBA" id="ARBA00004275"/>
    </source>
</evidence>
<name>A0A0N5CWP8_THECL</name>
<dbReference type="WBParaSite" id="TCLT_0000477601-mRNA-1">
    <property type="protein sequence ID" value="TCLT_0000477601-mRNA-1"/>
    <property type="gene ID" value="TCLT_0000477601"/>
</dbReference>
<dbReference type="PANTHER" id="PTHR24096:SF168">
    <property type="entry name" value="AMP-BINDING DOMAIN-CONTAINING PROTEIN"/>
    <property type="match status" value="1"/>
</dbReference>
<keyword evidence="6" id="KW-1185">Reference proteome</keyword>
<dbReference type="Pfam" id="PF00501">
    <property type="entry name" value="AMP-binding"/>
    <property type="match status" value="1"/>
</dbReference>
<dbReference type="Gene3D" id="3.30.300.30">
    <property type="match status" value="1"/>
</dbReference>
<evidence type="ECO:0000313" key="5">
    <source>
        <dbReference type="EMBL" id="VDN01926.1"/>
    </source>
</evidence>
<dbReference type="SUPFAM" id="SSF56801">
    <property type="entry name" value="Acetyl-CoA synthetase-like"/>
    <property type="match status" value="1"/>
</dbReference>
<dbReference type="STRING" id="103827.A0A0N5CWP8"/>
<dbReference type="EMBL" id="UYYF01004303">
    <property type="protein sequence ID" value="VDN01926.1"/>
    <property type="molecule type" value="Genomic_DNA"/>
</dbReference>
<dbReference type="GO" id="GO:0005777">
    <property type="term" value="C:peroxisome"/>
    <property type="evidence" value="ECO:0007669"/>
    <property type="project" value="UniProtKB-SubCell"/>
</dbReference>
<dbReference type="Gene3D" id="3.40.50.12780">
    <property type="entry name" value="N-terminal domain of ligase-like"/>
    <property type="match status" value="1"/>
</dbReference>
<dbReference type="InterPro" id="IPR042099">
    <property type="entry name" value="ANL_N_sf"/>
</dbReference>
<proteinExistence type="predicted"/>
<dbReference type="OrthoDB" id="10253869at2759"/>
<sequence>MEVQCPFQIPLQITKFDDFAEYFFDKFAKYGNRLAMVDVESGKQWSYTELRACTENCAKRLTEIGVSRGTRCALVCSVSAKIIFIHFACSMLDAVVISVSASLSSGEIWGQLNKSKATYCFAEQHNMARLEKVRRIIGNRSGGRILSIRLLEEIFEDMKSSSKFLKTRENLVPSEPSQIASKLMNKEPQHAVSCIDLVVSEQIKKDETTDSQLSSHKRIIIFYSITSSELPKPVEVLHRSLLQNLQQMNCSIFGPPCVDDRCLLAANIHHVFGLVSALLALRNGAQLFVTAKQQPRQILNAIKDCKVTIAYVIPTFVYYCSKDFNLEKSNLKPLRSVITSGAQIGEHTMKLCKKHLNLDDLRQAYSVSEAGIICSLALYGQNQLKSVGVPLPGLRFKILSWELKQICAPRELGQIFIEGPPVRTRMHENLKCDAGYYDENGYIFVVNKVRDVLRFKDKMIVFQAYNFQLWPSEMENILHEHAGIDDCAIIGRLEHPTRIRTPTTFIVKNSLYQQLAPNEIRNYLASRMPYFKEVAGGIYFVPEIPRSACGKILRSQLKQMRNYVHLTYRNYTNNPNIINHKLLAAIDQTKASESTCNELTEFTNESEFAESKDEVLNTQKVVSIPRTTTGSVISDKKNVQ</sequence>
<evidence type="ECO:0000313" key="6">
    <source>
        <dbReference type="Proteomes" id="UP000276776"/>
    </source>
</evidence>
<dbReference type="Pfam" id="PF13193">
    <property type="entry name" value="AMP-binding_C"/>
    <property type="match status" value="1"/>
</dbReference>
<dbReference type="AlphaFoldDB" id="A0A0N5CWP8"/>
<evidence type="ECO:0000313" key="7">
    <source>
        <dbReference type="WBParaSite" id="TCLT_0000477601-mRNA-1"/>
    </source>
</evidence>
<feature type="domain" description="AMP-binding enzyme C-terminal" evidence="4">
    <location>
        <begin position="473"/>
        <end position="551"/>
    </location>
</feature>
<accession>A0A0N5CWP8</accession>
<evidence type="ECO:0000259" key="4">
    <source>
        <dbReference type="Pfam" id="PF13193"/>
    </source>
</evidence>
<dbReference type="InterPro" id="IPR000873">
    <property type="entry name" value="AMP-dep_synth/lig_dom"/>
</dbReference>
<evidence type="ECO:0000259" key="3">
    <source>
        <dbReference type="Pfam" id="PF00501"/>
    </source>
</evidence>
<feature type="domain" description="AMP-dependent synthetase/ligase" evidence="3">
    <location>
        <begin position="25"/>
        <end position="421"/>
    </location>
</feature>
<dbReference type="Proteomes" id="UP000276776">
    <property type="component" value="Unassembled WGS sequence"/>
</dbReference>
<reference evidence="7" key="1">
    <citation type="submission" date="2017-02" db="UniProtKB">
        <authorList>
            <consortium name="WormBaseParasite"/>
        </authorList>
    </citation>
    <scope>IDENTIFICATION</scope>
</reference>
<dbReference type="OMA" id="QFMQKAD"/>
<dbReference type="InterPro" id="IPR045851">
    <property type="entry name" value="AMP-bd_C_sf"/>
</dbReference>
<gene>
    <name evidence="5" type="ORF">TCLT_LOCUS4765</name>
</gene>
<dbReference type="PANTHER" id="PTHR24096">
    <property type="entry name" value="LONG-CHAIN-FATTY-ACID--COA LIGASE"/>
    <property type="match status" value="1"/>
</dbReference>
<comment type="subcellular location">
    <subcellularLocation>
        <location evidence="1">Peroxisome</location>
    </subcellularLocation>
</comment>
<evidence type="ECO:0000256" key="2">
    <source>
        <dbReference type="ARBA" id="ARBA00023140"/>
    </source>
</evidence>
<dbReference type="GO" id="GO:0016405">
    <property type="term" value="F:CoA-ligase activity"/>
    <property type="evidence" value="ECO:0007669"/>
    <property type="project" value="TreeGrafter"/>
</dbReference>
<keyword evidence="2" id="KW-0576">Peroxisome</keyword>
<reference evidence="5 6" key="2">
    <citation type="submission" date="2018-11" db="EMBL/GenBank/DDBJ databases">
        <authorList>
            <consortium name="Pathogen Informatics"/>
        </authorList>
    </citation>
    <scope>NUCLEOTIDE SEQUENCE [LARGE SCALE GENOMIC DNA]</scope>
</reference>
<dbReference type="InterPro" id="IPR025110">
    <property type="entry name" value="AMP-bd_C"/>
</dbReference>
<protein>
    <submittedName>
        <fullName evidence="7">AMP-binding domain-containing protein</fullName>
    </submittedName>
</protein>